<keyword evidence="5" id="KW-0966">Cell projection</keyword>
<proteinExistence type="inferred from homology"/>
<comment type="caution">
    <text evidence="5">The sequence shown here is derived from an EMBL/GenBank/DDBJ whole genome shotgun (WGS) entry which is preliminary data.</text>
</comment>
<keyword evidence="3" id="KW-1005">Bacterial flagellum biogenesis</keyword>
<keyword evidence="6" id="KW-1185">Reference proteome</keyword>
<evidence type="ECO:0000256" key="4">
    <source>
        <dbReference type="ARBA" id="ARBA00024746"/>
    </source>
</evidence>
<evidence type="ECO:0000256" key="1">
    <source>
        <dbReference type="ARBA" id="ARBA00010577"/>
    </source>
</evidence>
<dbReference type="EMBL" id="JASZZN010000004">
    <property type="protein sequence ID" value="MDM4015320.1"/>
    <property type="molecule type" value="Genomic_DNA"/>
</dbReference>
<comment type="similarity">
    <text evidence="1">Belongs to the FlgD family.</text>
</comment>
<dbReference type="Pfam" id="PF03963">
    <property type="entry name" value="FlgD"/>
    <property type="match status" value="1"/>
</dbReference>
<evidence type="ECO:0000256" key="3">
    <source>
        <dbReference type="ARBA" id="ARBA00022795"/>
    </source>
</evidence>
<sequence length="122" mass="13312">MDGISSSTARTDYLQLLTVSLKNQDPMDPVDQEKMVNDLTQFSILEGIENLNSSFGQFMQMQQLSESVGMIGKSVEYTHPITGELQSGTVSELFTSGNEVRLMVDGATVGMDQITRISEVAA</sequence>
<dbReference type="Proteomes" id="UP001239462">
    <property type="component" value="Unassembled WGS sequence"/>
</dbReference>
<evidence type="ECO:0000256" key="2">
    <source>
        <dbReference type="ARBA" id="ARBA00016013"/>
    </source>
</evidence>
<keyword evidence="5" id="KW-0969">Cilium</keyword>
<dbReference type="InterPro" id="IPR005648">
    <property type="entry name" value="FlgD"/>
</dbReference>
<evidence type="ECO:0000313" key="5">
    <source>
        <dbReference type="EMBL" id="MDM4015320.1"/>
    </source>
</evidence>
<comment type="function">
    <text evidence="4">Required for flagellar hook formation. May act as a scaffolding protein.</text>
</comment>
<reference evidence="5 6" key="1">
    <citation type="submission" date="2023-06" db="EMBL/GenBank/DDBJ databases">
        <title>Roseiconus lacunae JC819 isolated from Gulf of Mannar region, Tamil Nadu.</title>
        <authorList>
            <person name="Pk S."/>
            <person name="Ch S."/>
            <person name="Ch V.R."/>
        </authorList>
    </citation>
    <scope>NUCLEOTIDE SEQUENCE [LARGE SCALE GENOMIC DNA]</scope>
    <source>
        <strain evidence="5 6">JC819</strain>
    </source>
</reference>
<accession>A0ABT7PFQ0</accession>
<gene>
    <name evidence="5" type="ORF">QTN89_07770</name>
</gene>
<name>A0ABT7PFQ0_9BACT</name>
<evidence type="ECO:0000313" key="6">
    <source>
        <dbReference type="Proteomes" id="UP001239462"/>
    </source>
</evidence>
<dbReference type="RefSeq" id="WP_289162804.1">
    <property type="nucleotide sequence ID" value="NZ_JASZZN010000004.1"/>
</dbReference>
<organism evidence="5 6">
    <name type="scientific">Roseiconus lacunae</name>
    <dbReference type="NCBI Taxonomy" id="2605694"/>
    <lineage>
        <taxon>Bacteria</taxon>
        <taxon>Pseudomonadati</taxon>
        <taxon>Planctomycetota</taxon>
        <taxon>Planctomycetia</taxon>
        <taxon>Pirellulales</taxon>
        <taxon>Pirellulaceae</taxon>
        <taxon>Roseiconus</taxon>
    </lineage>
</organism>
<protein>
    <recommendedName>
        <fullName evidence="2">Basal-body rod modification protein FlgD</fullName>
    </recommendedName>
</protein>
<keyword evidence="5" id="KW-0282">Flagellum</keyword>